<gene>
    <name evidence="4" type="ORF">N0F65_007309</name>
</gene>
<comment type="caution">
    <text evidence="4">The sequence shown here is derived from an EMBL/GenBank/DDBJ whole genome shotgun (WGS) entry which is preliminary data.</text>
</comment>
<dbReference type="PANTHER" id="PTHR47939:SF5">
    <property type="entry name" value="PENTACOTRIPEPTIDE-REPEAT REGION OF PRORP DOMAIN-CONTAINING PROTEIN"/>
    <property type="match status" value="1"/>
</dbReference>
<evidence type="ECO:0000313" key="4">
    <source>
        <dbReference type="EMBL" id="DBA01412.1"/>
    </source>
</evidence>
<dbReference type="InterPro" id="IPR011990">
    <property type="entry name" value="TPR-like_helical_dom_sf"/>
</dbReference>
<dbReference type="InterPro" id="IPR033443">
    <property type="entry name" value="PROP1-like_PPR_dom"/>
</dbReference>
<evidence type="ECO:0000256" key="1">
    <source>
        <dbReference type="ARBA" id="ARBA00022737"/>
    </source>
</evidence>
<sequence>MRSVLLKRVGGALLQATPRHVRVQTKRSWQPNIARQFGWKASGSSVRSFGTSTSAAVLETEPEPHAHEQQDSEKLLLLLEQSIQERQANKAYAYYKQLQSPLPALLTQKLAMALAKRGNKDQAVRAYEVLRSVYHLPGMTPDDYTQLASIYVVDACARHKLIDEALEIYEEAFNAGVMLDLPAFNALIKALVNAKKADQAADILKEVTVDNGIAPMEESYYPLLVSLAKLRDYDLATEMMEHGRSRGIIFSLEVSGTTMPTPRPLQRWVRVALRQHTAARTARSHALIMRTPPVATPGSATRWMSTAVDTAAIRKEDALVELLKQRLAARDARSALTCFQQFQSPPDTLLTQRLVILLAKRAQSIQEVHTAVEILHQLYRDMIRPDDYMQLASIYVVDACLRHRQLDPALERSVQIFENTLAAGVSLDLPAYEGLLRGMVDASRLDLAVQFSKKIASHAEVVVPEEETFLPLLLALKEHQTYTAMVDVIDHARAHDIDFTYDKTYSRLIDGLSVDEGENDPVDRLMHYVDEALMTENPLGLDLEDEEDDDEEQR</sequence>
<accession>A0AAV2Z6V8</accession>
<name>A0AAV2Z6V8_9STRA</name>
<organism evidence="4 5">
    <name type="scientific">Lagenidium giganteum</name>
    <dbReference type="NCBI Taxonomy" id="4803"/>
    <lineage>
        <taxon>Eukaryota</taxon>
        <taxon>Sar</taxon>
        <taxon>Stramenopiles</taxon>
        <taxon>Oomycota</taxon>
        <taxon>Peronosporomycetes</taxon>
        <taxon>Pythiales</taxon>
        <taxon>Pythiaceae</taxon>
    </lineage>
</organism>
<feature type="domain" description="PROP1-like PPR" evidence="3">
    <location>
        <begin position="139"/>
        <end position="248"/>
    </location>
</feature>
<proteinExistence type="predicted"/>
<dbReference type="InterPro" id="IPR002885">
    <property type="entry name" value="PPR_rpt"/>
</dbReference>
<reference evidence="4" key="2">
    <citation type="journal article" date="2023" name="Microbiol Resour">
        <title>Decontamination and Annotation of the Draft Genome Sequence of the Oomycete Lagenidium giganteum ARSEF 373.</title>
        <authorList>
            <person name="Morgan W.R."/>
            <person name="Tartar A."/>
        </authorList>
    </citation>
    <scope>NUCLEOTIDE SEQUENCE</scope>
    <source>
        <strain evidence="4">ARSEF 373</strain>
    </source>
</reference>
<dbReference type="AlphaFoldDB" id="A0AAV2Z6V8"/>
<keyword evidence="1" id="KW-0677">Repeat</keyword>
<feature type="repeat" description="PPR" evidence="2">
    <location>
        <begin position="180"/>
        <end position="215"/>
    </location>
</feature>
<reference evidence="4" key="1">
    <citation type="submission" date="2022-11" db="EMBL/GenBank/DDBJ databases">
        <authorList>
            <person name="Morgan W.R."/>
            <person name="Tartar A."/>
        </authorList>
    </citation>
    <scope>NUCLEOTIDE SEQUENCE</scope>
    <source>
        <strain evidence="4">ARSEF 373</strain>
    </source>
</reference>
<dbReference type="PROSITE" id="PS51375">
    <property type="entry name" value="PPR"/>
    <property type="match status" value="1"/>
</dbReference>
<dbReference type="InterPro" id="IPR050667">
    <property type="entry name" value="PPR-containing_protein"/>
</dbReference>
<evidence type="ECO:0000256" key="2">
    <source>
        <dbReference type="PROSITE-ProRule" id="PRU00708"/>
    </source>
</evidence>
<dbReference type="PANTHER" id="PTHR47939">
    <property type="entry name" value="MEMBRANE-ASSOCIATED SALT-INDUCIBLE PROTEIN-LIKE"/>
    <property type="match status" value="1"/>
</dbReference>
<protein>
    <recommendedName>
        <fullName evidence="3">PROP1-like PPR domain-containing protein</fullName>
    </recommendedName>
</protein>
<dbReference type="Pfam" id="PF17177">
    <property type="entry name" value="PPR_long"/>
    <property type="match status" value="2"/>
</dbReference>
<dbReference type="Proteomes" id="UP001146120">
    <property type="component" value="Unassembled WGS sequence"/>
</dbReference>
<evidence type="ECO:0000259" key="3">
    <source>
        <dbReference type="Pfam" id="PF17177"/>
    </source>
</evidence>
<keyword evidence="5" id="KW-1185">Reference proteome</keyword>
<evidence type="ECO:0000313" key="5">
    <source>
        <dbReference type="Proteomes" id="UP001146120"/>
    </source>
</evidence>
<feature type="domain" description="PROP1-like PPR" evidence="3">
    <location>
        <begin position="366"/>
        <end position="532"/>
    </location>
</feature>
<dbReference type="EMBL" id="DAKRPA010000048">
    <property type="protein sequence ID" value="DBA01412.1"/>
    <property type="molecule type" value="Genomic_DNA"/>
</dbReference>
<dbReference type="Gene3D" id="1.25.40.10">
    <property type="entry name" value="Tetratricopeptide repeat domain"/>
    <property type="match status" value="2"/>
</dbReference>